<evidence type="ECO:0000313" key="2">
    <source>
        <dbReference type="EMBL" id="KKR33084.1"/>
    </source>
</evidence>
<dbReference type="InterPro" id="IPR048846">
    <property type="entry name" value="PaaX-like_central"/>
</dbReference>
<dbReference type="Proteomes" id="UP000034539">
    <property type="component" value="Unassembled WGS sequence"/>
</dbReference>
<dbReference type="Gene3D" id="3.30.70.2650">
    <property type="match status" value="1"/>
</dbReference>
<accession>A0A0G0PY78</accession>
<organism evidence="2 3">
    <name type="scientific">Candidatus Gottesmanbacteria bacterium GW2011_GWC2_39_8</name>
    <dbReference type="NCBI Taxonomy" id="1618450"/>
    <lineage>
        <taxon>Bacteria</taxon>
        <taxon>Candidatus Gottesmaniibacteriota</taxon>
    </lineage>
</organism>
<protein>
    <submittedName>
        <fullName evidence="2">PaaX domain protein</fullName>
    </submittedName>
</protein>
<feature type="domain" description="Transcriptional repressor PaaX-like central Cas2-like" evidence="1">
    <location>
        <begin position="129"/>
        <end position="199"/>
    </location>
</feature>
<evidence type="ECO:0000259" key="1">
    <source>
        <dbReference type="Pfam" id="PF20803"/>
    </source>
</evidence>
<comment type="caution">
    <text evidence="2">The sequence shown here is derived from an EMBL/GenBank/DDBJ whole genome shotgun (WGS) entry which is preliminary data.</text>
</comment>
<sequence length="214" mass="25332">MTNKNFGKTRTKTPYVEINWEKAKTLFQIPAKEEQKRNFPTKEILRILATAGAIGLTFAMPKSGASIASQIMGDNFDSWYSDRIFGRLKKQKYVSIINNSDNSVTVRITKNGMSRALTYQLDEMSLSKRKWDKKWRVIIFDIPEKYRRVRDIFRMRLKQLDLYPLQESVFVSPYPCFDQIEFLRELYGISFTVNYLLVEKIEDDKFLKDYFKLN</sequence>
<evidence type="ECO:0000313" key="3">
    <source>
        <dbReference type="Proteomes" id="UP000034539"/>
    </source>
</evidence>
<gene>
    <name evidence="2" type="ORF">UT63_C0024G0016</name>
</gene>
<dbReference type="Pfam" id="PF20803">
    <property type="entry name" value="PaaX_M"/>
    <property type="match status" value="1"/>
</dbReference>
<dbReference type="EMBL" id="LBXN01000024">
    <property type="protein sequence ID" value="KKR33084.1"/>
    <property type="molecule type" value="Genomic_DNA"/>
</dbReference>
<dbReference type="AlphaFoldDB" id="A0A0G0PY78"/>
<name>A0A0G0PY78_9BACT</name>
<proteinExistence type="predicted"/>
<reference evidence="2 3" key="1">
    <citation type="journal article" date="2015" name="Nature">
        <title>rRNA introns, odd ribosomes, and small enigmatic genomes across a large radiation of phyla.</title>
        <authorList>
            <person name="Brown C.T."/>
            <person name="Hug L.A."/>
            <person name="Thomas B.C."/>
            <person name="Sharon I."/>
            <person name="Castelle C.J."/>
            <person name="Singh A."/>
            <person name="Wilkins M.J."/>
            <person name="Williams K.H."/>
            <person name="Banfield J.F."/>
        </authorList>
    </citation>
    <scope>NUCLEOTIDE SEQUENCE [LARGE SCALE GENOMIC DNA]</scope>
</reference>